<dbReference type="Proteomes" id="UP001549047">
    <property type="component" value="Unassembled WGS sequence"/>
</dbReference>
<evidence type="ECO:0000313" key="7">
    <source>
        <dbReference type="Proteomes" id="UP001549047"/>
    </source>
</evidence>
<gene>
    <name evidence="6" type="ORF">ABID16_002240</name>
</gene>
<feature type="domain" description="SAF" evidence="5">
    <location>
        <begin position="38"/>
        <end position="100"/>
    </location>
</feature>
<accession>A0ABV2IZK3</accession>
<keyword evidence="4" id="KW-1005">Bacterial flagellum biogenesis</keyword>
<organism evidence="6 7">
    <name type="scientific">Rhizobium aquaticum</name>
    <dbReference type="NCBI Taxonomy" id="1549636"/>
    <lineage>
        <taxon>Bacteria</taxon>
        <taxon>Pseudomonadati</taxon>
        <taxon>Pseudomonadota</taxon>
        <taxon>Alphaproteobacteria</taxon>
        <taxon>Hyphomicrobiales</taxon>
        <taxon>Rhizobiaceae</taxon>
        <taxon>Rhizobium/Agrobacterium group</taxon>
        <taxon>Rhizobium</taxon>
    </lineage>
</organism>
<keyword evidence="7" id="KW-1185">Reference proteome</keyword>
<dbReference type="RefSeq" id="WP_354556406.1">
    <property type="nucleotide sequence ID" value="NZ_JBEPMB010000002.1"/>
</dbReference>
<feature type="chain" id="PRO_5044956865" description="Flagella basal body P-ring formation protein FlgA" evidence="4">
    <location>
        <begin position="28"/>
        <end position="164"/>
    </location>
</feature>
<dbReference type="Gene3D" id="2.30.30.760">
    <property type="match status" value="1"/>
</dbReference>
<sequence>MMRRLQKRNVMKTLIAAWAVTLLSAFAAIAGPGEEGRRYAMVPTAVIYPGQVIQSGQLRRVEVTNPDFAGDFATDFSQVEGMITKATLIPDRAISKASLREPFAVTHGQQVRLLYSNGSLQITALGMPLQDGSVGELIRVRNADSGLTVSGTILSPGIVQVVAK</sequence>
<dbReference type="NCBIfam" id="TIGR03170">
    <property type="entry name" value="flgA_cterm"/>
    <property type="match status" value="1"/>
</dbReference>
<feature type="signal peptide" evidence="4">
    <location>
        <begin position="1"/>
        <end position="27"/>
    </location>
</feature>
<evidence type="ECO:0000256" key="4">
    <source>
        <dbReference type="RuleBase" id="RU362063"/>
    </source>
</evidence>
<comment type="function">
    <text evidence="4">Involved in the assembly process of the P-ring formation. It may associate with FlgF on the rod constituting a structure essential for the P-ring assembly or may act as a modulator protein for the P-ring assembly.</text>
</comment>
<evidence type="ECO:0000256" key="2">
    <source>
        <dbReference type="ARBA" id="ARBA00022729"/>
    </source>
</evidence>
<dbReference type="InterPro" id="IPR017585">
    <property type="entry name" value="SAF_FlgA"/>
</dbReference>
<dbReference type="EMBL" id="JBEPMB010000002">
    <property type="protein sequence ID" value="MET3613911.1"/>
    <property type="molecule type" value="Genomic_DNA"/>
</dbReference>
<proteinExistence type="inferred from homology"/>
<evidence type="ECO:0000259" key="5">
    <source>
        <dbReference type="SMART" id="SM00858"/>
    </source>
</evidence>
<comment type="similarity">
    <text evidence="4">Belongs to the FlgA family.</text>
</comment>
<dbReference type="Pfam" id="PF13144">
    <property type="entry name" value="ChapFlgA"/>
    <property type="match status" value="1"/>
</dbReference>
<dbReference type="InterPro" id="IPR039246">
    <property type="entry name" value="Flagellar_FlgA"/>
</dbReference>
<dbReference type="SMART" id="SM00858">
    <property type="entry name" value="SAF"/>
    <property type="match status" value="1"/>
</dbReference>
<evidence type="ECO:0000256" key="3">
    <source>
        <dbReference type="ARBA" id="ARBA00022764"/>
    </source>
</evidence>
<dbReference type="PANTHER" id="PTHR36307:SF1">
    <property type="entry name" value="FLAGELLA BASAL BODY P-RING FORMATION PROTEIN FLGA"/>
    <property type="match status" value="1"/>
</dbReference>
<reference evidence="6 7" key="1">
    <citation type="submission" date="2024-06" db="EMBL/GenBank/DDBJ databases">
        <title>Genomic Encyclopedia of Type Strains, Phase IV (KMG-IV): sequencing the most valuable type-strain genomes for metagenomic binning, comparative biology and taxonomic classification.</title>
        <authorList>
            <person name="Goeker M."/>
        </authorList>
    </citation>
    <scope>NUCLEOTIDE SEQUENCE [LARGE SCALE GENOMIC DNA]</scope>
    <source>
        <strain evidence="6 7">DSM 29780</strain>
    </source>
</reference>
<protein>
    <recommendedName>
        <fullName evidence="4">Flagella basal body P-ring formation protein FlgA</fullName>
    </recommendedName>
</protein>
<dbReference type="PANTHER" id="PTHR36307">
    <property type="entry name" value="FLAGELLA BASAL BODY P-RING FORMATION PROTEIN FLGA"/>
    <property type="match status" value="1"/>
</dbReference>
<evidence type="ECO:0000256" key="1">
    <source>
        <dbReference type="ARBA" id="ARBA00004418"/>
    </source>
</evidence>
<evidence type="ECO:0000313" key="6">
    <source>
        <dbReference type="EMBL" id="MET3613911.1"/>
    </source>
</evidence>
<keyword evidence="6" id="KW-0966">Cell projection</keyword>
<dbReference type="InterPro" id="IPR013974">
    <property type="entry name" value="SAF"/>
</dbReference>
<comment type="subcellular location">
    <subcellularLocation>
        <location evidence="1 4">Periplasm</location>
    </subcellularLocation>
</comment>
<keyword evidence="2 4" id="KW-0732">Signal</keyword>
<dbReference type="CDD" id="cd11614">
    <property type="entry name" value="SAF_CpaB_FlgA_like"/>
    <property type="match status" value="1"/>
</dbReference>
<keyword evidence="6" id="KW-0969">Cilium</keyword>
<comment type="caution">
    <text evidence="6">The sequence shown here is derived from an EMBL/GenBank/DDBJ whole genome shotgun (WGS) entry which is preliminary data.</text>
</comment>
<keyword evidence="3 4" id="KW-0574">Periplasm</keyword>
<keyword evidence="6" id="KW-0282">Flagellum</keyword>
<name>A0ABV2IZK3_9HYPH</name>